<feature type="signal peptide" evidence="1">
    <location>
        <begin position="1"/>
        <end position="19"/>
    </location>
</feature>
<organism evidence="2 3">
    <name type="scientific">Puccinia graminis f. sp. tritici</name>
    <dbReference type="NCBI Taxonomy" id="56615"/>
    <lineage>
        <taxon>Eukaryota</taxon>
        <taxon>Fungi</taxon>
        <taxon>Dikarya</taxon>
        <taxon>Basidiomycota</taxon>
        <taxon>Pucciniomycotina</taxon>
        <taxon>Pucciniomycetes</taxon>
        <taxon>Pucciniales</taxon>
        <taxon>Pucciniaceae</taxon>
        <taxon>Puccinia</taxon>
    </lineage>
</organism>
<comment type="caution">
    <text evidence="2">The sequence shown here is derived from an EMBL/GenBank/DDBJ whole genome shotgun (WGS) entry which is preliminary data.</text>
</comment>
<accession>A0A5B0RWY9</accession>
<evidence type="ECO:0000256" key="1">
    <source>
        <dbReference type="SAM" id="SignalP"/>
    </source>
</evidence>
<name>A0A5B0RWY9_PUCGR</name>
<dbReference type="EMBL" id="VDEP01000137">
    <property type="protein sequence ID" value="KAA1129353.1"/>
    <property type="molecule type" value="Genomic_DNA"/>
</dbReference>
<feature type="chain" id="PRO_5023109873" evidence="1">
    <location>
        <begin position="20"/>
        <end position="610"/>
    </location>
</feature>
<keyword evidence="1" id="KW-0732">Signal</keyword>
<evidence type="ECO:0000313" key="3">
    <source>
        <dbReference type="Proteomes" id="UP000325313"/>
    </source>
</evidence>
<proteinExistence type="predicted"/>
<evidence type="ECO:0000313" key="2">
    <source>
        <dbReference type="EMBL" id="KAA1129353.1"/>
    </source>
</evidence>
<reference evidence="2 3" key="1">
    <citation type="submission" date="2019-05" db="EMBL/GenBank/DDBJ databases">
        <title>Emergence of the Ug99 lineage of the wheat stem rust pathogen through somatic hybridization.</title>
        <authorList>
            <person name="Li F."/>
            <person name="Upadhyaya N.M."/>
            <person name="Sperschneider J."/>
            <person name="Matny O."/>
            <person name="Nguyen-Phuc H."/>
            <person name="Mago R."/>
            <person name="Raley C."/>
            <person name="Miller M.E."/>
            <person name="Silverstein K.A.T."/>
            <person name="Henningsen E."/>
            <person name="Hirsch C.D."/>
            <person name="Visser B."/>
            <person name="Pretorius Z.A."/>
            <person name="Steffenson B.J."/>
            <person name="Schwessinger B."/>
            <person name="Dodds P.N."/>
            <person name="Figueroa M."/>
        </authorList>
    </citation>
    <scope>NUCLEOTIDE SEQUENCE [LARGE SCALE GENOMIC DNA]</scope>
    <source>
        <strain evidence="2 3">Ug99</strain>
    </source>
</reference>
<protein>
    <submittedName>
        <fullName evidence="2">Uncharacterized protein</fullName>
    </submittedName>
</protein>
<gene>
    <name evidence="2" type="ORF">PGTUg99_029294</name>
</gene>
<sequence length="610" mass="70454">MRNLTIVVSCCLALHALNAITLAPFPGLRTLDALEPSNVILMDGATAARKAQIESLRKSSKRIQHRIELLDTQSKIEFVELQSQLEQLLHALIPPLSAKVESLSEPAPPMNHLNMNSESIAQEGSLLEPTEARIENGERLITTGTTDRRWTNNWPILQRLKRVLQSSTTTGALTQTTDRKSNARNIKKAELMSKRILQADVASRKHFAVDEPIKPGHGALPEVNPAIDATKEESASTSQKSHRDVLHIFLSHTASSKIDRWNALQRTLIRYQAENHLVEADAKFLVGFLKTLYLLGDFAHEYQLMPANFLKNIELFKPTTLFKMIEYHIDLLFSKWHQKFFDIPGSMAPHIDFLTTGVGAKHFSRFIGDLPEEKRGDLVYLVLRTILRHFDRPNSNTKFDTIREELIQSDFLEQIHTLSSASKKAEPGEDALPNVQNHRIARMVELAIELFENPSSETGKTERLEFQLVYYFINFLQQYHQALIKIIVHQEPRYNLFQKKLIFMGSYLNFYRNNFENYMHFLQPGRDLTFNQIVQDSRRDNRGLHNWIVKVMHEVIQHNSDRDFIFLVTPNMDLWMGQVCWRCDRPPWQCPASCHRPDYIKEEGDWLLFN</sequence>
<dbReference type="AlphaFoldDB" id="A0A5B0RWY9"/>
<dbReference type="Proteomes" id="UP000325313">
    <property type="component" value="Unassembled WGS sequence"/>
</dbReference>